<evidence type="ECO:0000256" key="2">
    <source>
        <dbReference type="ARBA" id="ARBA00022857"/>
    </source>
</evidence>
<dbReference type="PANTHER" id="PTHR47706">
    <property type="entry name" value="NMRA-LIKE FAMILY PROTEIN"/>
    <property type="match status" value="1"/>
</dbReference>
<reference evidence="7 8" key="1">
    <citation type="submission" date="2020-01" db="EMBL/GenBank/DDBJ databases">
        <title>Identification and distribution of gene clusters putatively required for synthesis of sphingolipid metabolism inhibitors in phylogenetically diverse species of the filamentous fungus Fusarium.</title>
        <authorList>
            <person name="Kim H.-S."/>
            <person name="Busman M."/>
            <person name="Brown D.W."/>
            <person name="Divon H."/>
            <person name="Uhlig S."/>
            <person name="Proctor R.H."/>
        </authorList>
    </citation>
    <scope>NUCLEOTIDE SEQUENCE [LARGE SCALE GENOMIC DNA]</scope>
    <source>
        <strain evidence="7 8">NRRL 13308</strain>
    </source>
</reference>
<dbReference type="GO" id="GO:0016491">
    <property type="term" value="F:oxidoreductase activity"/>
    <property type="evidence" value="ECO:0007669"/>
    <property type="project" value="UniProtKB-KW"/>
</dbReference>
<dbReference type="Proteomes" id="UP000536711">
    <property type="component" value="Unassembled WGS sequence"/>
</dbReference>
<dbReference type="OrthoDB" id="3251668at2759"/>
<accession>A0A8H4NT48</accession>
<comment type="caution">
    <text evidence="7">The sequence shown here is derived from an EMBL/GenBank/DDBJ whole genome shotgun (WGS) entry which is preliminary data.</text>
</comment>
<evidence type="ECO:0000259" key="6">
    <source>
        <dbReference type="Pfam" id="PF13460"/>
    </source>
</evidence>
<protein>
    <submittedName>
        <fullName evidence="7">Zn(2)-C6 fungal-type DNA-binding domain-containing</fullName>
    </submittedName>
</protein>
<evidence type="ECO:0000313" key="7">
    <source>
        <dbReference type="EMBL" id="KAF4444288.1"/>
    </source>
</evidence>
<gene>
    <name evidence="7" type="ORF">FACUT_730</name>
</gene>
<dbReference type="SUPFAM" id="SSF51735">
    <property type="entry name" value="NAD(P)-binding Rossmann-fold domains"/>
    <property type="match status" value="1"/>
</dbReference>
<proteinExistence type="inferred from homology"/>
<keyword evidence="3" id="KW-0560">Oxidoreductase</keyword>
<dbReference type="GO" id="GO:0003677">
    <property type="term" value="F:DNA binding"/>
    <property type="evidence" value="ECO:0007669"/>
    <property type="project" value="UniProtKB-KW"/>
</dbReference>
<dbReference type="InterPro" id="IPR021858">
    <property type="entry name" value="Fun_TF"/>
</dbReference>
<evidence type="ECO:0000313" key="8">
    <source>
        <dbReference type="Proteomes" id="UP000536711"/>
    </source>
</evidence>
<comment type="similarity">
    <text evidence="1">Belongs to the NmrA-type oxidoreductase family. Isoflavone reductase subfamily.</text>
</comment>
<dbReference type="InterPro" id="IPR051609">
    <property type="entry name" value="NmrA/Isoflavone_reductase-like"/>
</dbReference>
<keyword evidence="2" id="KW-0521">NADP</keyword>
<dbReference type="Pfam" id="PF11951">
    <property type="entry name" value="Fungal_trans_2"/>
    <property type="match status" value="1"/>
</dbReference>
<keyword evidence="4" id="KW-0539">Nucleus</keyword>
<evidence type="ECO:0000256" key="4">
    <source>
        <dbReference type="ARBA" id="ARBA00023242"/>
    </source>
</evidence>
<sequence>MVVVAVAGGTGGIGGAIVDTLRPSPHHKMIILTRKVPDTPRATDTFVTLDYSDVDAMAKALDDNNVHTVISALRVFDPTSSEAEGNLVKATAKAKIPKRFVASAWGIQYADTTPVGQARGRTLAELRTTNLEWTRFDNGFFLDYYGPPTLKSYMQKVAWAIDIANRKAGIPGTGNEPMTFTYTFDVAKFVVAALDLPKWEQLMYCYGSKFDVAYDPAEKLEKGEVTELPFNKNAADLPQKVLEGLMSLWGLYALEGKYDMPTDKALNKVSTDGADTELLDMSSSPQECHYSPDRPDWMDGGEKQDEMTRRLKAQVKQGKERHYVQFLPIGGPLPNAANAAKTERCNVFPFLFPFYAPSMIQGGRAWVLDILRYNKTMFHAAMSLSTYFFTLVLSSENMSDYQLCRSLQAEVLAMNQQESASLLQKVRAMQSIAQQMFLEMAMAKTNESSMHLAAATSIFEDILQASKVNDRINMTKIMAELERPSWVPLSNQRPVWKTEQAALRFYFAILLWADIVSSTSLQTVPHLRKYYPDLISHDYGSTATDGLLRMEEYVGCEGWALIAIAETAALDVWKQEEQRNGRLNDEALVKRKEHIEGVLQDGLRSLDERCSTQETQPQRIIQSFYRSSDPRHFIKQAAASRIWAHAAQIYLATVTLGWQPDNPSVRESASEVLRLLQELEDPAILRSTVWPFCVAGCVADVSQEKGFRDLVVASGSLRCFGRVGEALRILECVWSRREELGTEWNMAACFWDNGRACAVAIRPA</sequence>
<name>A0A8H4NT48_9HYPO</name>
<dbReference type="PANTHER" id="PTHR47706:SF4">
    <property type="entry name" value="NMRA-LIKE DOMAIN-CONTAINING PROTEIN"/>
    <property type="match status" value="1"/>
</dbReference>
<dbReference type="Pfam" id="PF13460">
    <property type="entry name" value="NAD_binding_10"/>
    <property type="match status" value="1"/>
</dbReference>
<dbReference type="EMBL" id="JAADJF010000017">
    <property type="protein sequence ID" value="KAF4444288.1"/>
    <property type="molecule type" value="Genomic_DNA"/>
</dbReference>
<keyword evidence="7" id="KW-0238">DNA-binding</keyword>
<feature type="region of interest" description="Disordered" evidence="5">
    <location>
        <begin position="277"/>
        <end position="297"/>
    </location>
</feature>
<organism evidence="7 8">
    <name type="scientific">Fusarium acutatum</name>
    <dbReference type="NCBI Taxonomy" id="78861"/>
    <lineage>
        <taxon>Eukaryota</taxon>
        <taxon>Fungi</taxon>
        <taxon>Dikarya</taxon>
        <taxon>Ascomycota</taxon>
        <taxon>Pezizomycotina</taxon>
        <taxon>Sordariomycetes</taxon>
        <taxon>Hypocreomycetidae</taxon>
        <taxon>Hypocreales</taxon>
        <taxon>Nectriaceae</taxon>
        <taxon>Fusarium</taxon>
        <taxon>Fusarium fujikuroi species complex</taxon>
    </lineage>
</organism>
<dbReference type="Gene3D" id="3.40.50.720">
    <property type="entry name" value="NAD(P)-binding Rossmann-like Domain"/>
    <property type="match status" value="1"/>
</dbReference>
<evidence type="ECO:0000256" key="3">
    <source>
        <dbReference type="ARBA" id="ARBA00023002"/>
    </source>
</evidence>
<keyword evidence="8" id="KW-1185">Reference proteome</keyword>
<dbReference type="InterPro" id="IPR016040">
    <property type="entry name" value="NAD(P)-bd_dom"/>
</dbReference>
<dbReference type="AlphaFoldDB" id="A0A8H4NT48"/>
<evidence type="ECO:0000256" key="5">
    <source>
        <dbReference type="SAM" id="MobiDB-lite"/>
    </source>
</evidence>
<feature type="domain" description="NAD(P)-binding" evidence="6">
    <location>
        <begin position="8"/>
        <end position="135"/>
    </location>
</feature>
<dbReference type="InterPro" id="IPR036291">
    <property type="entry name" value="NAD(P)-bd_dom_sf"/>
</dbReference>
<evidence type="ECO:0000256" key="1">
    <source>
        <dbReference type="ARBA" id="ARBA00005725"/>
    </source>
</evidence>